<feature type="transmembrane region" description="Helical" evidence="6">
    <location>
        <begin position="171"/>
        <end position="188"/>
    </location>
</feature>
<dbReference type="GO" id="GO:0022857">
    <property type="term" value="F:transmembrane transporter activity"/>
    <property type="evidence" value="ECO:0007669"/>
    <property type="project" value="InterPro"/>
</dbReference>
<evidence type="ECO:0000256" key="3">
    <source>
        <dbReference type="ARBA" id="ARBA00022692"/>
    </source>
</evidence>
<evidence type="ECO:0000313" key="7">
    <source>
        <dbReference type="EMBL" id="KAF9504527.1"/>
    </source>
</evidence>
<dbReference type="AlphaFoldDB" id="A0A9P6AFB4"/>
<keyword evidence="4 6" id="KW-1133">Transmembrane helix</keyword>
<keyword evidence="8" id="KW-1185">Reference proteome</keyword>
<dbReference type="FunFam" id="1.20.1250.20:FF:000057">
    <property type="entry name" value="MFS general substrate transporter"/>
    <property type="match status" value="1"/>
</dbReference>
<evidence type="ECO:0000256" key="1">
    <source>
        <dbReference type="ARBA" id="ARBA00004141"/>
    </source>
</evidence>
<feature type="transmembrane region" description="Helical" evidence="6">
    <location>
        <begin position="298"/>
        <end position="317"/>
    </location>
</feature>
<feature type="transmembrane region" description="Helical" evidence="6">
    <location>
        <begin position="337"/>
        <end position="361"/>
    </location>
</feature>
<feature type="transmembrane region" description="Helical" evidence="6">
    <location>
        <begin position="401"/>
        <end position="421"/>
    </location>
</feature>
<dbReference type="Proteomes" id="UP000886523">
    <property type="component" value="Unassembled WGS sequence"/>
</dbReference>
<dbReference type="SUPFAM" id="SSF103473">
    <property type="entry name" value="MFS general substrate transporter"/>
    <property type="match status" value="1"/>
</dbReference>
<evidence type="ECO:0008006" key="9">
    <source>
        <dbReference type="Google" id="ProtNLM"/>
    </source>
</evidence>
<organism evidence="7 8">
    <name type="scientific">Hydnum rufescens UP504</name>
    <dbReference type="NCBI Taxonomy" id="1448309"/>
    <lineage>
        <taxon>Eukaryota</taxon>
        <taxon>Fungi</taxon>
        <taxon>Dikarya</taxon>
        <taxon>Basidiomycota</taxon>
        <taxon>Agaricomycotina</taxon>
        <taxon>Agaricomycetes</taxon>
        <taxon>Cantharellales</taxon>
        <taxon>Hydnaceae</taxon>
        <taxon>Hydnum</taxon>
    </lineage>
</organism>
<comment type="caution">
    <text evidence="7">The sequence shown here is derived from an EMBL/GenBank/DDBJ whole genome shotgun (WGS) entry which is preliminary data.</text>
</comment>
<evidence type="ECO:0000256" key="6">
    <source>
        <dbReference type="SAM" id="Phobius"/>
    </source>
</evidence>
<dbReference type="InterPro" id="IPR036259">
    <property type="entry name" value="MFS_trans_sf"/>
</dbReference>
<feature type="transmembrane region" description="Helical" evidence="6">
    <location>
        <begin position="128"/>
        <end position="151"/>
    </location>
</feature>
<feature type="transmembrane region" description="Helical" evidence="6">
    <location>
        <begin position="69"/>
        <end position="89"/>
    </location>
</feature>
<proteinExistence type="predicted"/>
<evidence type="ECO:0000313" key="8">
    <source>
        <dbReference type="Proteomes" id="UP000886523"/>
    </source>
</evidence>
<reference evidence="7" key="1">
    <citation type="journal article" date="2020" name="Nat. Commun.">
        <title>Large-scale genome sequencing of mycorrhizal fungi provides insights into the early evolution of symbiotic traits.</title>
        <authorList>
            <person name="Miyauchi S."/>
            <person name="Kiss E."/>
            <person name="Kuo A."/>
            <person name="Drula E."/>
            <person name="Kohler A."/>
            <person name="Sanchez-Garcia M."/>
            <person name="Morin E."/>
            <person name="Andreopoulos B."/>
            <person name="Barry K.W."/>
            <person name="Bonito G."/>
            <person name="Buee M."/>
            <person name="Carver A."/>
            <person name="Chen C."/>
            <person name="Cichocki N."/>
            <person name="Clum A."/>
            <person name="Culley D."/>
            <person name="Crous P.W."/>
            <person name="Fauchery L."/>
            <person name="Girlanda M."/>
            <person name="Hayes R.D."/>
            <person name="Keri Z."/>
            <person name="LaButti K."/>
            <person name="Lipzen A."/>
            <person name="Lombard V."/>
            <person name="Magnuson J."/>
            <person name="Maillard F."/>
            <person name="Murat C."/>
            <person name="Nolan M."/>
            <person name="Ohm R.A."/>
            <person name="Pangilinan J."/>
            <person name="Pereira M.F."/>
            <person name="Perotto S."/>
            <person name="Peter M."/>
            <person name="Pfister S."/>
            <person name="Riley R."/>
            <person name="Sitrit Y."/>
            <person name="Stielow J.B."/>
            <person name="Szollosi G."/>
            <person name="Zifcakova L."/>
            <person name="Stursova M."/>
            <person name="Spatafora J.W."/>
            <person name="Tedersoo L."/>
            <person name="Vaario L.M."/>
            <person name="Yamada A."/>
            <person name="Yan M."/>
            <person name="Wang P."/>
            <person name="Xu J."/>
            <person name="Bruns T."/>
            <person name="Baldrian P."/>
            <person name="Vilgalys R."/>
            <person name="Dunand C."/>
            <person name="Henrissat B."/>
            <person name="Grigoriev I.V."/>
            <person name="Hibbett D."/>
            <person name="Nagy L.G."/>
            <person name="Martin F.M."/>
        </authorList>
    </citation>
    <scope>NUCLEOTIDE SEQUENCE</scope>
    <source>
        <strain evidence="7">UP504</strain>
    </source>
</reference>
<gene>
    <name evidence="7" type="ORF">BS47DRAFT_1374381</name>
</gene>
<name>A0A9P6AFB4_9AGAM</name>
<dbReference type="Gene3D" id="1.20.1250.20">
    <property type="entry name" value="MFS general substrate transporter like domains"/>
    <property type="match status" value="1"/>
</dbReference>
<dbReference type="InterPro" id="IPR011701">
    <property type="entry name" value="MFS"/>
</dbReference>
<feature type="transmembrane region" description="Helical" evidence="6">
    <location>
        <begin position="195"/>
        <end position="215"/>
    </location>
</feature>
<comment type="subcellular location">
    <subcellularLocation>
        <location evidence="1">Membrane</location>
        <topology evidence="1">Multi-pass membrane protein</topology>
    </subcellularLocation>
</comment>
<evidence type="ECO:0000256" key="2">
    <source>
        <dbReference type="ARBA" id="ARBA00022448"/>
    </source>
</evidence>
<dbReference type="PANTHER" id="PTHR43791:SF92">
    <property type="entry name" value="AGL026WP"/>
    <property type="match status" value="1"/>
</dbReference>
<feature type="transmembrane region" description="Helical" evidence="6">
    <location>
        <begin position="265"/>
        <end position="286"/>
    </location>
</feature>
<dbReference type="PANTHER" id="PTHR43791">
    <property type="entry name" value="PERMEASE-RELATED"/>
    <property type="match status" value="1"/>
</dbReference>
<dbReference type="EMBL" id="MU129216">
    <property type="protein sequence ID" value="KAF9504527.1"/>
    <property type="molecule type" value="Genomic_DNA"/>
</dbReference>
<dbReference type="Pfam" id="PF07690">
    <property type="entry name" value="MFS_1"/>
    <property type="match status" value="1"/>
</dbReference>
<sequence>MSPFSTQISLRISSLTEEDRSLLERSLVASLDLRLMPLLILFFILNFLDRQNIASARLANIERDLSLVGTQYQTCVSILFVGYIIMQVPSNLILGQIKRPGWYLCGCMAAWGTISACTGAVQNFHGLLVCRFLLGFFESAFFPGAIVKLALRTACVFSPIYNTILSDQLGNAFGGLIAIGILNLDGHLGIAGWRWLFLIEGSATVIVAGLGALVLPGLPSSDTHLTPEERDLAVWRLREDFGDAHFTPSTSRLDGFRLAVWDPKTWFLCAILFFTFVAAAVTNFFPSVVNTLGYSRNITLLLTAPPYLLCCAVLPYYHPIIDHGGANILAATTTAIAARYVAMMLMPSSFYSASTVTLAWISQIINQPPMKRAAAIALINAISNTSNIWTSYLYIGPPRYLLALSVNGIAATIAMMAAVGLRRYLAHEDKRIAL</sequence>
<evidence type="ECO:0000256" key="5">
    <source>
        <dbReference type="ARBA" id="ARBA00023136"/>
    </source>
</evidence>
<dbReference type="OrthoDB" id="2985014at2759"/>
<accession>A0A9P6AFB4</accession>
<keyword evidence="3 6" id="KW-0812">Transmembrane</keyword>
<feature type="transmembrane region" description="Helical" evidence="6">
    <location>
        <begin position="373"/>
        <end position="395"/>
    </location>
</feature>
<feature type="transmembrane region" description="Helical" evidence="6">
    <location>
        <begin position="27"/>
        <end position="48"/>
    </location>
</feature>
<keyword evidence="2" id="KW-0813">Transport</keyword>
<dbReference type="GO" id="GO:0016020">
    <property type="term" value="C:membrane"/>
    <property type="evidence" value="ECO:0007669"/>
    <property type="project" value="UniProtKB-SubCell"/>
</dbReference>
<evidence type="ECO:0000256" key="4">
    <source>
        <dbReference type="ARBA" id="ARBA00022989"/>
    </source>
</evidence>
<feature type="transmembrane region" description="Helical" evidence="6">
    <location>
        <begin position="101"/>
        <end position="121"/>
    </location>
</feature>
<protein>
    <recommendedName>
        <fullName evidence="9">Major facilitator superfamily (MFS) profile domain-containing protein</fullName>
    </recommendedName>
</protein>
<keyword evidence="5 6" id="KW-0472">Membrane</keyword>